<evidence type="ECO:0000256" key="1">
    <source>
        <dbReference type="SAM" id="Phobius"/>
    </source>
</evidence>
<evidence type="ECO:0000313" key="3">
    <source>
        <dbReference type="Proteomes" id="UP000573599"/>
    </source>
</evidence>
<protein>
    <submittedName>
        <fullName evidence="2">Uncharacterized protein</fullName>
    </submittedName>
</protein>
<organism evidence="2 3">
    <name type="scientific">Pedococcus badiiscoriae</name>
    <dbReference type="NCBI Taxonomy" id="642776"/>
    <lineage>
        <taxon>Bacteria</taxon>
        <taxon>Bacillati</taxon>
        <taxon>Actinomycetota</taxon>
        <taxon>Actinomycetes</taxon>
        <taxon>Micrococcales</taxon>
        <taxon>Intrasporangiaceae</taxon>
        <taxon>Pedococcus</taxon>
    </lineage>
</organism>
<keyword evidence="1" id="KW-0472">Membrane</keyword>
<keyword evidence="3" id="KW-1185">Reference proteome</keyword>
<name>A0A852WF71_9MICO</name>
<dbReference type="EMBL" id="JACCAB010000001">
    <property type="protein sequence ID" value="NYG07410.1"/>
    <property type="molecule type" value="Genomic_DNA"/>
</dbReference>
<sequence length="248" mass="25726">MSVPDVRATSTLGRVLLFILACILALVLPLLVMRQVFNSGGPAAAPPARTTTPAALLGATSVKAAAAAATGLAQTAEVCRLANLRQKAPLSAAEVSLAQFDKHIDAMNLLVAGKISLSVATTYWDQTRVKAAENARAFHRADQALGANAATCPALDPAVAGPAPYAQVVAIMSCARAITARTTALAQARTAVSTWEHHVHDMEMLRMGHITPAQAVAAWQKAWKTGANQLAAYDEAAAKATAIPCSLD</sequence>
<gene>
    <name evidence="2" type="ORF">BJ986_001897</name>
</gene>
<feature type="transmembrane region" description="Helical" evidence="1">
    <location>
        <begin position="12"/>
        <end position="32"/>
    </location>
</feature>
<comment type="caution">
    <text evidence="2">The sequence shown here is derived from an EMBL/GenBank/DDBJ whole genome shotgun (WGS) entry which is preliminary data.</text>
</comment>
<evidence type="ECO:0000313" key="2">
    <source>
        <dbReference type="EMBL" id="NYG07410.1"/>
    </source>
</evidence>
<keyword evidence="1" id="KW-0812">Transmembrane</keyword>
<reference evidence="2 3" key="1">
    <citation type="submission" date="2020-07" db="EMBL/GenBank/DDBJ databases">
        <title>Sequencing the genomes of 1000 actinobacteria strains.</title>
        <authorList>
            <person name="Klenk H.-P."/>
        </authorList>
    </citation>
    <scope>NUCLEOTIDE SEQUENCE [LARGE SCALE GENOMIC DNA]</scope>
    <source>
        <strain evidence="2 3">DSM 23987</strain>
    </source>
</reference>
<proteinExistence type="predicted"/>
<accession>A0A852WF71</accession>
<keyword evidence="1" id="KW-1133">Transmembrane helix</keyword>
<dbReference type="RefSeq" id="WP_179421762.1">
    <property type="nucleotide sequence ID" value="NZ_JACCAB010000001.1"/>
</dbReference>
<dbReference type="Proteomes" id="UP000573599">
    <property type="component" value="Unassembled WGS sequence"/>
</dbReference>
<dbReference type="AlphaFoldDB" id="A0A852WF71"/>